<gene>
    <name evidence="2" type="ORF">COCHEDRAFT_1167122</name>
</gene>
<evidence type="ECO:0000313" key="3">
    <source>
        <dbReference type="Proteomes" id="UP000016936"/>
    </source>
</evidence>
<dbReference type="AlphaFoldDB" id="M2URE5"/>
<evidence type="ECO:0000313" key="2">
    <source>
        <dbReference type="EMBL" id="EMD96171.1"/>
    </source>
</evidence>
<proteinExistence type="predicted"/>
<dbReference type="OMA" id="TLLRMSM"/>
<name>M2URE5_COCH5</name>
<dbReference type="HOGENOM" id="CLU_408603_0_0_1"/>
<dbReference type="EMBL" id="KB445570">
    <property type="protein sequence ID" value="EMD96171.1"/>
    <property type="molecule type" value="Genomic_DNA"/>
</dbReference>
<keyword evidence="3" id="KW-1185">Reference proteome</keyword>
<dbReference type="eggNOG" id="ENOG502SPAM">
    <property type="taxonomic scope" value="Eukaryota"/>
</dbReference>
<protein>
    <submittedName>
        <fullName evidence="2">Uncharacterized protein</fullName>
    </submittedName>
</protein>
<feature type="region of interest" description="Disordered" evidence="1">
    <location>
        <begin position="1"/>
        <end position="78"/>
    </location>
</feature>
<feature type="compositionally biased region" description="Pro residues" evidence="1">
    <location>
        <begin position="14"/>
        <end position="29"/>
    </location>
</feature>
<reference evidence="2 3" key="1">
    <citation type="journal article" date="2012" name="PLoS Pathog.">
        <title>Diverse lifestyles and strategies of plant pathogenesis encoded in the genomes of eighteen Dothideomycetes fungi.</title>
        <authorList>
            <person name="Ohm R.A."/>
            <person name="Feau N."/>
            <person name="Henrissat B."/>
            <person name="Schoch C.L."/>
            <person name="Horwitz B.A."/>
            <person name="Barry K.W."/>
            <person name="Condon B.J."/>
            <person name="Copeland A.C."/>
            <person name="Dhillon B."/>
            <person name="Glaser F."/>
            <person name="Hesse C.N."/>
            <person name="Kosti I."/>
            <person name="LaButti K."/>
            <person name="Lindquist E.A."/>
            <person name="Lucas S."/>
            <person name="Salamov A.A."/>
            <person name="Bradshaw R.E."/>
            <person name="Ciuffetti L."/>
            <person name="Hamelin R.C."/>
            <person name="Kema G.H.J."/>
            <person name="Lawrence C."/>
            <person name="Scott J.A."/>
            <person name="Spatafora J.W."/>
            <person name="Turgeon B.G."/>
            <person name="de Wit P.J.G.M."/>
            <person name="Zhong S."/>
            <person name="Goodwin S.B."/>
            <person name="Grigoriev I.V."/>
        </authorList>
    </citation>
    <scope>NUCLEOTIDE SEQUENCE [LARGE SCALE GENOMIC DNA]</scope>
    <source>
        <strain evidence="3">C5 / ATCC 48332 / race O</strain>
    </source>
</reference>
<accession>M2URE5</accession>
<organism evidence="2 3">
    <name type="scientific">Cochliobolus heterostrophus (strain C5 / ATCC 48332 / race O)</name>
    <name type="common">Southern corn leaf blight fungus</name>
    <name type="synonym">Bipolaris maydis</name>
    <dbReference type="NCBI Taxonomy" id="701091"/>
    <lineage>
        <taxon>Eukaryota</taxon>
        <taxon>Fungi</taxon>
        <taxon>Dikarya</taxon>
        <taxon>Ascomycota</taxon>
        <taxon>Pezizomycotina</taxon>
        <taxon>Dothideomycetes</taxon>
        <taxon>Pleosporomycetidae</taxon>
        <taxon>Pleosporales</taxon>
        <taxon>Pleosporineae</taxon>
        <taxon>Pleosporaceae</taxon>
        <taxon>Bipolaris</taxon>
    </lineage>
</organism>
<feature type="compositionally biased region" description="Low complexity" evidence="1">
    <location>
        <begin position="61"/>
        <end position="78"/>
    </location>
</feature>
<dbReference type="OrthoDB" id="5350396at2759"/>
<sequence>MKPHKKSIRDFFSPAPPQPNTHAPAPPSQRAPVPHTTTRRVTDNGTEVVLNSDSDDDSLPDLDFGITAPKPSPPKTATITTRYKRTSDNDNDGLRIPTKKARDDKRKFDALVQTAQKNLETERKIQEHKAVLNKAVQEPVTTRITINEETLGQAVQDDDDDPHKAHRLLQAMQRTNATQMESVFYFFEHDVDTVPVQKKFPVNLLPQRRWASTFQRPDTRDQAFMAGLAQHIFRVQNLPKELASWMIDQICYNQNEALNCKYLEILEAHHDRLHGLLDSKRLDAIFKTIGTNITQLEANTQLLPLSVPQSEIKTFVPPFLKQITRLLTRAAPWLQTATRSHALYLLCHVCLDTRVTADFDILHAVQDAMEVIICNFADNNKLISGLNTMIPQLLTKITHPVLQRNLTCALPAKCPLTAYLQRHLALSFLLHPTPVSTSLVDGKAHDLVLDHIAKSPDFFINKNTDYGHLAARLALLDVAIGPGLLAVPYQPLSSSAPSEAGSSPVQAPVPASSEVRQFNEQIDALAQQIKLLGNSIVEAGAVVDIAILETKNSVEQMCSRLEHSSRIGGKKIHDVFGSDEEDSQLRLSKFFKKTHKPSRGIFKQSEDSDLDLVDATQT</sequence>
<dbReference type="STRING" id="701091.M2URE5"/>
<evidence type="ECO:0000256" key="1">
    <source>
        <dbReference type="SAM" id="MobiDB-lite"/>
    </source>
</evidence>
<dbReference type="Proteomes" id="UP000016936">
    <property type="component" value="Unassembled WGS sequence"/>
</dbReference>
<reference evidence="3" key="2">
    <citation type="journal article" date="2013" name="PLoS Genet.">
        <title>Comparative genome structure, secondary metabolite, and effector coding capacity across Cochliobolus pathogens.</title>
        <authorList>
            <person name="Condon B.J."/>
            <person name="Leng Y."/>
            <person name="Wu D."/>
            <person name="Bushley K.E."/>
            <person name="Ohm R.A."/>
            <person name="Otillar R."/>
            <person name="Martin J."/>
            <person name="Schackwitz W."/>
            <person name="Grimwood J."/>
            <person name="MohdZainudin N."/>
            <person name="Xue C."/>
            <person name="Wang R."/>
            <person name="Manning V.A."/>
            <person name="Dhillon B."/>
            <person name="Tu Z.J."/>
            <person name="Steffenson B.J."/>
            <person name="Salamov A."/>
            <person name="Sun H."/>
            <person name="Lowry S."/>
            <person name="LaButti K."/>
            <person name="Han J."/>
            <person name="Copeland A."/>
            <person name="Lindquist E."/>
            <person name="Barry K."/>
            <person name="Schmutz J."/>
            <person name="Baker S.E."/>
            <person name="Ciuffetti L.M."/>
            <person name="Grigoriev I.V."/>
            <person name="Zhong S."/>
            <person name="Turgeon B.G."/>
        </authorList>
    </citation>
    <scope>NUCLEOTIDE SEQUENCE [LARGE SCALE GENOMIC DNA]</scope>
    <source>
        <strain evidence="3">C5 / ATCC 48332 / race O</strain>
    </source>
</reference>